<keyword evidence="2" id="KW-1185">Reference proteome</keyword>
<dbReference type="AlphaFoldDB" id="A0A7U7ENZ8"/>
<proteinExistence type="predicted"/>
<sequence length="168" mass="19506">MEHYEYALTVMQNMAALMERSPSAFAKQNEEHLRDQFLFQLNGQFEGRATGETFNLNGKTDILLRENGRNVFIAECKFWKGPKKFGETIDQLLGYTAWRDTKTAILVFNRGTDTTTVLSGIKEIAEKHPNYKRTLPWKHESGYRYVFHHSGDSNREFILTVLVFHVPD</sequence>
<organism evidence="1 2">
    <name type="scientific">Zestomonas carbonaria</name>
    <dbReference type="NCBI Taxonomy" id="2762745"/>
    <lineage>
        <taxon>Bacteria</taxon>
        <taxon>Pseudomonadati</taxon>
        <taxon>Pseudomonadota</taxon>
        <taxon>Gammaproteobacteria</taxon>
        <taxon>Pseudomonadales</taxon>
        <taxon>Pseudomonadaceae</taxon>
        <taxon>Zestomonas</taxon>
    </lineage>
</organism>
<reference evidence="1 2" key="1">
    <citation type="submission" date="2020-08" db="EMBL/GenBank/DDBJ databases">
        <authorList>
            <person name="Criscuolo A."/>
        </authorList>
    </citation>
    <scope>NUCLEOTIDE SEQUENCE [LARGE SCALE GENOMIC DNA]</scope>
    <source>
        <strain evidence="1">CIP111764</strain>
    </source>
</reference>
<evidence type="ECO:0008006" key="3">
    <source>
        <dbReference type="Google" id="ProtNLM"/>
    </source>
</evidence>
<dbReference type="EMBL" id="CAJFCI010000056">
    <property type="protein sequence ID" value="CAD5108539.1"/>
    <property type="molecule type" value="Genomic_DNA"/>
</dbReference>
<accession>A0A7U7ENZ8</accession>
<protein>
    <recommendedName>
        <fullName evidence="3">Restriction endonuclease</fullName>
    </recommendedName>
</protein>
<dbReference type="Proteomes" id="UP000583387">
    <property type="component" value="Unassembled WGS sequence"/>
</dbReference>
<name>A0A7U7ENZ8_9GAMM</name>
<gene>
    <name evidence="1" type="ORF">PSEWESI4_02827</name>
</gene>
<comment type="caution">
    <text evidence="1">The sequence shown here is derived from an EMBL/GenBank/DDBJ whole genome shotgun (WGS) entry which is preliminary data.</text>
</comment>
<evidence type="ECO:0000313" key="2">
    <source>
        <dbReference type="Proteomes" id="UP000583387"/>
    </source>
</evidence>
<evidence type="ECO:0000313" key="1">
    <source>
        <dbReference type="EMBL" id="CAD5108539.1"/>
    </source>
</evidence>